<name>A0A4V3DDR8_9SPHI</name>
<gene>
    <name evidence="1" type="ORF">CLV99_1846</name>
</gene>
<organism evidence="1 2">
    <name type="scientific">Sphingobacterium yanglingense</name>
    <dbReference type="NCBI Taxonomy" id="1437280"/>
    <lineage>
        <taxon>Bacteria</taxon>
        <taxon>Pseudomonadati</taxon>
        <taxon>Bacteroidota</taxon>
        <taxon>Sphingobacteriia</taxon>
        <taxon>Sphingobacteriales</taxon>
        <taxon>Sphingobacteriaceae</taxon>
        <taxon>Sphingobacterium</taxon>
    </lineage>
</organism>
<evidence type="ECO:0000313" key="1">
    <source>
        <dbReference type="EMBL" id="TDQ77878.1"/>
    </source>
</evidence>
<evidence type="ECO:0000313" key="2">
    <source>
        <dbReference type="Proteomes" id="UP000295292"/>
    </source>
</evidence>
<dbReference type="AlphaFoldDB" id="A0A4V3DDR8"/>
<dbReference type="RefSeq" id="WP_162850074.1">
    <property type="nucleotide sequence ID" value="NZ_SNYV01000013.1"/>
</dbReference>
<proteinExistence type="predicted"/>
<dbReference type="EMBL" id="SNYV01000013">
    <property type="protein sequence ID" value="TDQ77878.1"/>
    <property type="molecule type" value="Genomic_DNA"/>
</dbReference>
<accession>A0A4V3DDR8</accession>
<reference evidence="1 2" key="1">
    <citation type="submission" date="2019-03" db="EMBL/GenBank/DDBJ databases">
        <title>Genomic Encyclopedia of Archaeal and Bacterial Type Strains, Phase II (KMG-II): from individual species to whole genera.</title>
        <authorList>
            <person name="Goeker M."/>
        </authorList>
    </citation>
    <scope>NUCLEOTIDE SEQUENCE [LARGE SCALE GENOMIC DNA]</scope>
    <source>
        <strain evidence="1 2">DSM 28353</strain>
    </source>
</reference>
<comment type="caution">
    <text evidence="1">The sequence shown here is derived from an EMBL/GenBank/DDBJ whole genome shotgun (WGS) entry which is preliminary data.</text>
</comment>
<sequence>MKKVYKTPTIEVFKVELEESIAASSIVTGGTTSMPQIEEENLLENKQQWIVD</sequence>
<protein>
    <submittedName>
        <fullName evidence="1">Uncharacterized protein</fullName>
    </submittedName>
</protein>
<dbReference type="Proteomes" id="UP000295292">
    <property type="component" value="Unassembled WGS sequence"/>
</dbReference>
<keyword evidence="2" id="KW-1185">Reference proteome</keyword>